<dbReference type="Proteomes" id="UP000663869">
    <property type="component" value="Unassembled WGS sequence"/>
</dbReference>
<gene>
    <name evidence="1" type="ORF">FME351_LOCUS21516</name>
</gene>
<organism evidence="1 2">
    <name type="scientific">Rotaria socialis</name>
    <dbReference type="NCBI Taxonomy" id="392032"/>
    <lineage>
        <taxon>Eukaryota</taxon>
        <taxon>Metazoa</taxon>
        <taxon>Spiralia</taxon>
        <taxon>Gnathifera</taxon>
        <taxon>Rotifera</taxon>
        <taxon>Eurotatoria</taxon>
        <taxon>Bdelloidea</taxon>
        <taxon>Philodinida</taxon>
        <taxon>Philodinidae</taxon>
        <taxon>Rotaria</taxon>
    </lineage>
</organism>
<dbReference type="AlphaFoldDB" id="A0A818MPF7"/>
<protein>
    <submittedName>
        <fullName evidence="1">Uncharacterized protein</fullName>
    </submittedName>
</protein>
<evidence type="ECO:0000313" key="1">
    <source>
        <dbReference type="EMBL" id="CAF3592224.1"/>
    </source>
</evidence>
<accession>A0A818MPF7</accession>
<comment type="caution">
    <text evidence="1">The sequence shown here is derived from an EMBL/GenBank/DDBJ whole genome shotgun (WGS) entry which is preliminary data.</text>
</comment>
<sequence>DALPSTSSVDSSLLSLSAAAAAAATTTTTVVTPRDLTGTPLLKSNV</sequence>
<reference evidence="1" key="1">
    <citation type="submission" date="2021-02" db="EMBL/GenBank/DDBJ databases">
        <authorList>
            <person name="Nowell W R."/>
        </authorList>
    </citation>
    <scope>NUCLEOTIDE SEQUENCE</scope>
</reference>
<feature type="non-terminal residue" evidence="1">
    <location>
        <position position="1"/>
    </location>
</feature>
<evidence type="ECO:0000313" key="2">
    <source>
        <dbReference type="Proteomes" id="UP000663869"/>
    </source>
</evidence>
<proteinExistence type="predicted"/>
<name>A0A818MPF7_9BILA</name>
<dbReference type="EMBL" id="CAJNYU010002706">
    <property type="protein sequence ID" value="CAF3592224.1"/>
    <property type="molecule type" value="Genomic_DNA"/>
</dbReference>